<dbReference type="RefSeq" id="WP_039362015.1">
    <property type="nucleotide sequence ID" value="NZ_PGEZ01000002.1"/>
</dbReference>
<sequence>MLIHRYERPRRFVAGTVGEPGDRTFFLQAADGSRVTSVALEKEQVAVLADRLEALLVEVQGGPGLGAPVERSVDLEPLEQPIEEEFRVGAMTLAWEPDRGEVVVEAFAATDDEDTEASDVLVVTLPPEIAHEFTERARSVVAAGRPSCPFCGGVVEPDGHLCPRANGFRRVARD</sequence>
<proteinExistence type="predicted"/>
<dbReference type="InterPro" id="IPR021441">
    <property type="entry name" value="DUF3090"/>
</dbReference>
<keyword evidence="2" id="KW-1185">Reference proteome</keyword>
<comment type="caution">
    <text evidence="1">The sequence shown here is derived from an EMBL/GenBank/DDBJ whole genome shotgun (WGS) entry which is preliminary data.</text>
</comment>
<protein>
    <submittedName>
        <fullName evidence="1">Putative repeat protein (TIGR03847 family)</fullName>
    </submittedName>
</protein>
<evidence type="ECO:0000313" key="2">
    <source>
        <dbReference type="Proteomes" id="UP000230842"/>
    </source>
</evidence>
<dbReference type="OrthoDB" id="156387at2"/>
<dbReference type="EMBL" id="PGEZ01000002">
    <property type="protein sequence ID" value="PJJ53512.1"/>
    <property type="molecule type" value="Genomic_DNA"/>
</dbReference>
<dbReference type="NCBIfam" id="TIGR03847">
    <property type="entry name" value="conserved hypothetical protein"/>
    <property type="match status" value="1"/>
</dbReference>
<dbReference type="Proteomes" id="UP000230842">
    <property type="component" value="Unassembled WGS sequence"/>
</dbReference>
<evidence type="ECO:0000313" key="1">
    <source>
        <dbReference type="EMBL" id="PJJ53512.1"/>
    </source>
</evidence>
<accession>A0A0B2B4I5</accession>
<reference evidence="1 2" key="1">
    <citation type="submission" date="2017-11" db="EMBL/GenBank/DDBJ databases">
        <title>Genomic Encyclopedia of Archaeal and Bacterial Type Strains, Phase II (KMG-II): From Individual Species to Whole Genera.</title>
        <authorList>
            <person name="Goeker M."/>
        </authorList>
    </citation>
    <scope>NUCLEOTIDE SEQUENCE [LARGE SCALE GENOMIC DNA]</scope>
    <source>
        <strain evidence="1 2">DSM 27763</strain>
    </source>
</reference>
<dbReference type="Pfam" id="PF11290">
    <property type="entry name" value="DUF3090"/>
    <property type="match status" value="1"/>
</dbReference>
<organism evidence="1 2">
    <name type="scientific">Mumia flava</name>
    <dbReference type="NCBI Taxonomy" id="1348852"/>
    <lineage>
        <taxon>Bacteria</taxon>
        <taxon>Bacillati</taxon>
        <taxon>Actinomycetota</taxon>
        <taxon>Actinomycetes</taxon>
        <taxon>Propionibacteriales</taxon>
        <taxon>Nocardioidaceae</taxon>
        <taxon>Mumia</taxon>
    </lineage>
</organism>
<gene>
    <name evidence="1" type="ORF">CLV56_3001</name>
</gene>
<name>A0A0B2B4I5_9ACTN</name>
<dbReference type="AlphaFoldDB" id="A0A0B2B4I5"/>